<reference evidence="1" key="1">
    <citation type="submission" date="2023-10" db="EMBL/GenBank/DDBJ databases">
        <authorList>
            <person name="Hackl T."/>
        </authorList>
    </citation>
    <scope>NUCLEOTIDE SEQUENCE</scope>
</reference>
<sequence length="110" mass="11932">MAHIPPHDKAGARVKKYSGISPNYRRDLGVAANLPEAVNDKTNTSLWITELPLITTYSGFLAEVRNKGPVKSLHINGPSLEHPNTSAAKLVFFEHQAAAQVLAEAARGEF</sequence>
<name>A0AAI8VU82_9PEZI</name>
<proteinExistence type="predicted"/>
<gene>
    <name evidence="1" type="ORF">KHLLAP_LOCUS11622</name>
</gene>
<comment type="caution">
    <text evidence="1">The sequence shown here is derived from an EMBL/GenBank/DDBJ whole genome shotgun (WGS) entry which is preliminary data.</text>
</comment>
<evidence type="ECO:0000313" key="2">
    <source>
        <dbReference type="Proteomes" id="UP001295740"/>
    </source>
</evidence>
<accession>A0AAI8VU82</accession>
<protein>
    <submittedName>
        <fullName evidence="1">Uu.00g067790.m01.CDS01</fullName>
    </submittedName>
</protein>
<dbReference type="AlphaFoldDB" id="A0AAI8VU82"/>
<dbReference type="Proteomes" id="UP001295740">
    <property type="component" value="Unassembled WGS sequence"/>
</dbReference>
<keyword evidence="2" id="KW-1185">Reference proteome</keyword>
<dbReference type="EMBL" id="CAUWAG010000018">
    <property type="protein sequence ID" value="CAJ2511154.1"/>
    <property type="molecule type" value="Genomic_DNA"/>
</dbReference>
<organism evidence="1 2">
    <name type="scientific">Anthostomella pinea</name>
    <dbReference type="NCBI Taxonomy" id="933095"/>
    <lineage>
        <taxon>Eukaryota</taxon>
        <taxon>Fungi</taxon>
        <taxon>Dikarya</taxon>
        <taxon>Ascomycota</taxon>
        <taxon>Pezizomycotina</taxon>
        <taxon>Sordariomycetes</taxon>
        <taxon>Xylariomycetidae</taxon>
        <taxon>Xylariales</taxon>
        <taxon>Xylariaceae</taxon>
        <taxon>Anthostomella</taxon>
    </lineage>
</organism>
<evidence type="ECO:0000313" key="1">
    <source>
        <dbReference type="EMBL" id="CAJ2511154.1"/>
    </source>
</evidence>